<dbReference type="AlphaFoldDB" id="A0A5N8XDI8"/>
<dbReference type="PROSITE" id="PS51755">
    <property type="entry name" value="OMPR_PHOB"/>
    <property type="match status" value="1"/>
</dbReference>
<dbReference type="PANTHER" id="PTHR35807:SF1">
    <property type="entry name" value="TRANSCRIPTIONAL REGULATOR REDD"/>
    <property type="match status" value="1"/>
</dbReference>
<dbReference type="Gene3D" id="3.40.50.300">
    <property type="entry name" value="P-loop containing nucleotide triphosphate hydrolases"/>
    <property type="match status" value="1"/>
</dbReference>
<keyword evidence="3" id="KW-0805">Transcription regulation</keyword>
<dbReference type="GO" id="GO:0006355">
    <property type="term" value="P:regulation of DNA-templated transcription"/>
    <property type="evidence" value="ECO:0007669"/>
    <property type="project" value="InterPro"/>
</dbReference>
<evidence type="ECO:0000313" key="10">
    <source>
        <dbReference type="Proteomes" id="UP000400924"/>
    </source>
</evidence>
<dbReference type="SUPFAM" id="SSF48452">
    <property type="entry name" value="TPR-like"/>
    <property type="match status" value="1"/>
</dbReference>
<dbReference type="InterPro" id="IPR001867">
    <property type="entry name" value="OmpR/PhoB-type_DNA-bd"/>
</dbReference>
<dbReference type="Gene3D" id="1.10.10.10">
    <property type="entry name" value="Winged helix-like DNA-binding domain superfamily/Winged helix DNA-binding domain"/>
    <property type="match status" value="1"/>
</dbReference>
<evidence type="ECO:0000256" key="4">
    <source>
        <dbReference type="ARBA" id="ARBA00023125"/>
    </source>
</evidence>
<keyword evidence="2" id="KW-0902">Two-component regulatory system</keyword>
<gene>
    <name evidence="9" type="ORF">FNH08_10215</name>
</gene>
<dbReference type="Pfam" id="PF13191">
    <property type="entry name" value="AAA_16"/>
    <property type="match status" value="1"/>
</dbReference>
<sequence>MPLREPENSQLEFSLLGPLEVRSGGTPLDAGPPQRRVLLIRLLVEGGRTVSTDRLRKDLWGWHDSPGTVSSLHAHISRLRALLEPSRAHRRQGNVLVTEPTGYALRVRPRTLDTVRFQEGVDEAQQLMEAGDVDAAYDRAEEALGRWRGTPYAEAADYPFAEREILHLEETRLRVRQVRTSALLSLHRFDRALSGARELTTAHPMDETAWVLMMRALYLSGRPAEALYGYQTIRARLNEEGLEPGPALRATQLAILRHDIDRIAPAPRQRVVLSDPGPRETASGRRPRLPGRSAELSQLARVLDVARTGRAAWALVSGELGVGKTGLVEELAAHADGLGVRTVWTRGSAEPDAGQEAVPFRTAAGMLRQLLPERPLSPDSLLPSTTGGPGGHALGRFRAFDRIAHDLLHALAGRPTLCVIDDMQHVDADSRALLTFLAVHLRTAPLALICVSRDFGQADLDGFSLTVMREGGCHLRLVPFTAQESREVVRRWCASSPTSRVEAADDIDLMARALHRRSAGNPLWLTELLRSAENDGDWAGERIPRVAHRILTSIARGLRQPLRSFLETAAVIGEPVDIPLSAGVLGCSAEAVLDLIEETLTAGLLVWRDGQGHGEAGYRFTWPLFKEVVLSEMSPLRKQRLRTASAARRLADPPGGRVRAPQRRAPRSVPEAAARRTPAPALAEQR</sequence>
<keyword evidence="4 6" id="KW-0238">DNA-binding</keyword>
<dbReference type="InterPro" id="IPR011990">
    <property type="entry name" value="TPR-like_helical_dom_sf"/>
</dbReference>
<evidence type="ECO:0000256" key="3">
    <source>
        <dbReference type="ARBA" id="ARBA00023015"/>
    </source>
</evidence>
<dbReference type="CDD" id="cd15831">
    <property type="entry name" value="BTAD"/>
    <property type="match status" value="1"/>
</dbReference>
<evidence type="ECO:0000313" key="9">
    <source>
        <dbReference type="EMBL" id="MPY57519.1"/>
    </source>
</evidence>
<proteinExistence type="inferred from homology"/>
<evidence type="ECO:0000256" key="5">
    <source>
        <dbReference type="ARBA" id="ARBA00023163"/>
    </source>
</evidence>
<dbReference type="SUPFAM" id="SSF52540">
    <property type="entry name" value="P-loop containing nucleoside triphosphate hydrolases"/>
    <property type="match status" value="1"/>
</dbReference>
<dbReference type="EMBL" id="VJZC01000047">
    <property type="protein sequence ID" value="MPY57519.1"/>
    <property type="molecule type" value="Genomic_DNA"/>
</dbReference>
<name>A0A5N8XDI8_9ACTN</name>
<dbReference type="Pfam" id="PF03704">
    <property type="entry name" value="BTAD"/>
    <property type="match status" value="1"/>
</dbReference>
<keyword evidence="10" id="KW-1185">Reference proteome</keyword>
<evidence type="ECO:0000256" key="1">
    <source>
        <dbReference type="ARBA" id="ARBA00005820"/>
    </source>
</evidence>
<dbReference type="InterPro" id="IPR036388">
    <property type="entry name" value="WH-like_DNA-bd_sf"/>
</dbReference>
<dbReference type="Pfam" id="PF00486">
    <property type="entry name" value="Trans_reg_C"/>
    <property type="match status" value="1"/>
</dbReference>
<dbReference type="Proteomes" id="UP000400924">
    <property type="component" value="Unassembled WGS sequence"/>
</dbReference>
<dbReference type="PANTHER" id="PTHR35807">
    <property type="entry name" value="TRANSCRIPTIONAL REGULATOR REDD-RELATED"/>
    <property type="match status" value="1"/>
</dbReference>
<evidence type="ECO:0000256" key="2">
    <source>
        <dbReference type="ARBA" id="ARBA00023012"/>
    </source>
</evidence>
<comment type="caution">
    <text evidence="9">The sequence shown here is derived from an EMBL/GenBank/DDBJ whole genome shotgun (WGS) entry which is preliminary data.</text>
</comment>
<feature type="region of interest" description="Disordered" evidence="7">
    <location>
        <begin position="272"/>
        <end position="291"/>
    </location>
</feature>
<dbReference type="GO" id="GO:0000160">
    <property type="term" value="P:phosphorelay signal transduction system"/>
    <property type="evidence" value="ECO:0007669"/>
    <property type="project" value="UniProtKB-KW"/>
</dbReference>
<evidence type="ECO:0000256" key="6">
    <source>
        <dbReference type="PROSITE-ProRule" id="PRU01091"/>
    </source>
</evidence>
<dbReference type="InterPro" id="IPR041664">
    <property type="entry name" value="AAA_16"/>
</dbReference>
<protein>
    <submittedName>
        <fullName evidence="9">AAA family ATPase</fullName>
    </submittedName>
</protein>
<dbReference type="Gene3D" id="1.25.40.10">
    <property type="entry name" value="Tetratricopeptide repeat domain"/>
    <property type="match status" value="1"/>
</dbReference>
<keyword evidence="5" id="KW-0804">Transcription</keyword>
<organism evidence="9 10">
    <name type="scientific">Streptomyces spongiae</name>
    <dbReference type="NCBI Taxonomy" id="565072"/>
    <lineage>
        <taxon>Bacteria</taxon>
        <taxon>Bacillati</taxon>
        <taxon>Actinomycetota</taxon>
        <taxon>Actinomycetes</taxon>
        <taxon>Kitasatosporales</taxon>
        <taxon>Streptomycetaceae</taxon>
        <taxon>Streptomyces</taxon>
    </lineage>
</organism>
<dbReference type="InterPro" id="IPR027417">
    <property type="entry name" value="P-loop_NTPase"/>
</dbReference>
<dbReference type="SMART" id="SM00862">
    <property type="entry name" value="Trans_reg_C"/>
    <property type="match status" value="1"/>
</dbReference>
<dbReference type="SMART" id="SM01043">
    <property type="entry name" value="BTAD"/>
    <property type="match status" value="1"/>
</dbReference>
<evidence type="ECO:0000256" key="7">
    <source>
        <dbReference type="SAM" id="MobiDB-lite"/>
    </source>
</evidence>
<dbReference type="GO" id="GO:0003677">
    <property type="term" value="F:DNA binding"/>
    <property type="evidence" value="ECO:0007669"/>
    <property type="project" value="UniProtKB-UniRule"/>
</dbReference>
<feature type="compositionally biased region" description="Low complexity" evidence="7">
    <location>
        <begin position="670"/>
        <end position="686"/>
    </location>
</feature>
<dbReference type="InterPro" id="IPR005158">
    <property type="entry name" value="BTAD"/>
</dbReference>
<feature type="region of interest" description="Disordered" evidence="7">
    <location>
        <begin position="641"/>
        <end position="686"/>
    </location>
</feature>
<dbReference type="SUPFAM" id="SSF46894">
    <property type="entry name" value="C-terminal effector domain of the bipartite response regulators"/>
    <property type="match status" value="1"/>
</dbReference>
<feature type="DNA-binding region" description="OmpR/PhoB-type" evidence="6">
    <location>
        <begin position="3"/>
        <end position="107"/>
    </location>
</feature>
<accession>A0A5N8XDI8</accession>
<dbReference type="InterPro" id="IPR016032">
    <property type="entry name" value="Sig_transdc_resp-reg_C-effctor"/>
</dbReference>
<reference evidence="9 10" key="1">
    <citation type="submission" date="2019-07" db="EMBL/GenBank/DDBJ databases">
        <title>New species of Amycolatopsis and Streptomyces.</title>
        <authorList>
            <person name="Duangmal K."/>
            <person name="Teo W.F.A."/>
            <person name="Lipun K."/>
        </authorList>
    </citation>
    <scope>NUCLEOTIDE SEQUENCE [LARGE SCALE GENOMIC DNA]</scope>
    <source>
        <strain evidence="9 10">NBRC 106415</strain>
    </source>
</reference>
<dbReference type="InterPro" id="IPR051677">
    <property type="entry name" value="AfsR-DnrI-RedD_regulator"/>
</dbReference>
<comment type="similarity">
    <text evidence="1">Belongs to the AfsR/DnrI/RedD regulatory family.</text>
</comment>
<evidence type="ECO:0000259" key="8">
    <source>
        <dbReference type="PROSITE" id="PS51755"/>
    </source>
</evidence>
<feature type="domain" description="OmpR/PhoB-type" evidence="8">
    <location>
        <begin position="3"/>
        <end position="107"/>
    </location>
</feature>